<gene>
    <name evidence="2" type="ORF">HQ605_06885</name>
    <name evidence="3" type="ORF">SAMN05444374_10162</name>
</gene>
<evidence type="ECO:0000313" key="3">
    <source>
        <dbReference type="EMBL" id="SFA38069.1"/>
    </source>
</evidence>
<dbReference type="Pfam" id="PF13338">
    <property type="entry name" value="AbiEi_4"/>
    <property type="match status" value="1"/>
</dbReference>
<dbReference type="EMBL" id="JABUKG010000005">
    <property type="protein sequence ID" value="MBY6320537.1"/>
    <property type="molecule type" value="Genomic_DNA"/>
</dbReference>
<keyword evidence="5" id="KW-1185">Reference proteome</keyword>
<protein>
    <submittedName>
        <fullName evidence="3">Transcriptional regulator, AbiEi antitoxin, Type IV TA system</fullName>
    </submittedName>
    <submittedName>
        <fullName evidence="2">Type IV toxin-antitoxin system AbiEi family antitoxin domain-containing protein</fullName>
    </submittedName>
</protein>
<sequence length="344" mass="37375">MDIRGDDLQRVIDDQAGLFTQSQVTVCGYSRSRVRRHIESGRWVIVLRGVYAVAAGPLDREQTLRAALLYGGAHALLSHHTAAEEWGFVRRATSLQPVHVTVPYGRSARCQAPTSVRGRSTNTAPVARVGSTVHPGVVVHRSRAYPYVVHGSALPRTGAADTAVDLATAEPTAREAMSTLVSVVSTGVVTVGAVRTRLVQRPPYRYRAALNRAVEFLTDGVASVLELAYAVEVEEAHGLPRARRQSPVTVDGRTLFEDVDYSPHGADLIVRLDGRRFHSTSAVAFRDRRRDNAAELAGRPRLVYGYDEVVRDPCGVAAEVATVLRREGWVGESGCARCAPFAHP</sequence>
<dbReference type="EMBL" id="FOJN01000001">
    <property type="protein sequence ID" value="SFA38069.1"/>
    <property type="molecule type" value="Genomic_DNA"/>
</dbReference>
<dbReference type="AlphaFoldDB" id="A0A1I0SF07"/>
<proteinExistence type="predicted"/>
<organism evidence="3 4">
    <name type="scientific">Rhodococcoides kroppenstedtii</name>
    <dbReference type="NCBI Taxonomy" id="293050"/>
    <lineage>
        <taxon>Bacteria</taxon>
        <taxon>Bacillati</taxon>
        <taxon>Actinomycetota</taxon>
        <taxon>Actinomycetes</taxon>
        <taxon>Mycobacteriales</taxon>
        <taxon>Nocardiaceae</taxon>
        <taxon>Rhodococcoides</taxon>
    </lineage>
</organism>
<dbReference type="GeneID" id="85484135"/>
<dbReference type="Proteomes" id="UP001520140">
    <property type="component" value="Unassembled WGS sequence"/>
</dbReference>
<dbReference type="OrthoDB" id="5146042at2"/>
<evidence type="ECO:0000259" key="1">
    <source>
        <dbReference type="Pfam" id="PF13338"/>
    </source>
</evidence>
<name>A0A1I0SF07_9NOCA</name>
<dbReference type="Proteomes" id="UP000182054">
    <property type="component" value="Unassembled WGS sequence"/>
</dbReference>
<evidence type="ECO:0000313" key="2">
    <source>
        <dbReference type="EMBL" id="MBY6320537.1"/>
    </source>
</evidence>
<reference evidence="3 4" key="1">
    <citation type="submission" date="2016-10" db="EMBL/GenBank/DDBJ databases">
        <authorList>
            <person name="de Groot N.N."/>
        </authorList>
    </citation>
    <scope>NUCLEOTIDE SEQUENCE [LARGE SCALE GENOMIC DNA]</scope>
    <source>
        <strain evidence="3 4">DSM 44908</strain>
    </source>
</reference>
<reference evidence="2 5" key="2">
    <citation type="submission" date="2020-06" db="EMBL/GenBank/DDBJ databases">
        <title>Taxonomy, biology and ecology of Rhodococcus bacteria occurring in California pistachio and other woody hosts as revealed by genome sequence analyses.</title>
        <authorList>
            <person name="Gai Y."/>
            <person name="Riely B."/>
        </authorList>
    </citation>
    <scope>NUCLEOTIDE SEQUENCE [LARGE SCALE GENOMIC DNA]</scope>
    <source>
        <strain evidence="2 5">BP-284</strain>
    </source>
</reference>
<accession>A0A1I0SF07</accession>
<evidence type="ECO:0000313" key="5">
    <source>
        <dbReference type="Proteomes" id="UP001520140"/>
    </source>
</evidence>
<evidence type="ECO:0000313" key="4">
    <source>
        <dbReference type="Proteomes" id="UP000182054"/>
    </source>
</evidence>
<dbReference type="RefSeq" id="WP_068100507.1">
    <property type="nucleotide sequence ID" value="NZ_FOJN01000001.1"/>
</dbReference>
<dbReference type="InterPro" id="IPR025159">
    <property type="entry name" value="AbiEi_N"/>
</dbReference>
<feature type="domain" description="AbiEi antitoxin N-terminal" evidence="1">
    <location>
        <begin position="7"/>
        <end position="54"/>
    </location>
</feature>